<dbReference type="FunFam" id="3.40.30.10:FF:000010">
    <property type="entry name" value="Glutathione peroxidase"/>
    <property type="match status" value="1"/>
</dbReference>
<protein>
    <recommendedName>
        <fullName evidence="5">Glutathione peroxidase</fullName>
    </recommendedName>
</protein>
<feature type="chain" id="PRO_5021919246" description="Glutathione peroxidase" evidence="6">
    <location>
        <begin position="20"/>
        <end position="191"/>
    </location>
</feature>
<keyword evidence="2 5" id="KW-0575">Peroxidase</keyword>
<organism evidence="8 9">
    <name type="scientific">Stratiformator vulcanicus</name>
    <dbReference type="NCBI Taxonomy" id="2527980"/>
    <lineage>
        <taxon>Bacteria</taxon>
        <taxon>Pseudomonadati</taxon>
        <taxon>Planctomycetota</taxon>
        <taxon>Planctomycetia</taxon>
        <taxon>Planctomycetales</taxon>
        <taxon>Planctomycetaceae</taxon>
        <taxon>Stratiformator</taxon>
    </lineage>
</organism>
<dbReference type="PANTHER" id="PTHR11592">
    <property type="entry name" value="GLUTATHIONE PEROXIDASE"/>
    <property type="match status" value="1"/>
</dbReference>
<feature type="signal peptide" evidence="6">
    <location>
        <begin position="1"/>
        <end position="19"/>
    </location>
</feature>
<dbReference type="CDD" id="cd00340">
    <property type="entry name" value="GSH_Peroxidase"/>
    <property type="match status" value="1"/>
</dbReference>
<proteinExistence type="inferred from homology"/>
<dbReference type="PROSITE" id="PS00460">
    <property type="entry name" value="GLUTATHIONE_PEROXID_1"/>
    <property type="match status" value="1"/>
</dbReference>
<dbReference type="PROSITE" id="PS51352">
    <property type="entry name" value="THIOREDOXIN_2"/>
    <property type="match status" value="1"/>
</dbReference>
<accession>A0A517R439</accession>
<dbReference type="InterPro" id="IPR029759">
    <property type="entry name" value="GPX_AS"/>
</dbReference>
<dbReference type="PROSITE" id="PS51355">
    <property type="entry name" value="GLUTATHIONE_PEROXID_3"/>
    <property type="match status" value="1"/>
</dbReference>
<dbReference type="RefSeq" id="WP_310820521.1">
    <property type="nucleotide sequence ID" value="NZ_CP036268.1"/>
</dbReference>
<dbReference type="SUPFAM" id="SSF52833">
    <property type="entry name" value="Thioredoxin-like"/>
    <property type="match status" value="1"/>
</dbReference>
<dbReference type="InterPro" id="IPR000889">
    <property type="entry name" value="Glutathione_peroxidase"/>
</dbReference>
<dbReference type="PROSITE" id="PS00763">
    <property type="entry name" value="GLUTATHIONE_PEROXID_2"/>
    <property type="match status" value="1"/>
</dbReference>
<dbReference type="InterPro" id="IPR013766">
    <property type="entry name" value="Thioredoxin_domain"/>
</dbReference>
<dbReference type="Proteomes" id="UP000317318">
    <property type="component" value="Chromosome"/>
</dbReference>
<evidence type="ECO:0000313" key="8">
    <source>
        <dbReference type="EMBL" id="QDT38610.1"/>
    </source>
</evidence>
<dbReference type="Gene3D" id="3.40.30.10">
    <property type="entry name" value="Glutaredoxin"/>
    <property type="match status" value="1"/>
</dbReference>
<keyword evidence="3 5" id="KW-0560">Oxidoreductase</keyword>
<comment type="similarity">
    <text evidence="1 5">Belongs to the glutathione peroxidase family.</text>
</comment>
<evidence type="ECO:0000256" key="1">
    <source>
        <dbReference type="ARBA" id="ARBA00006926"/>
    </source>
</evidence>
<evidence type="ECO:0000256" key="3">
    <source>
        <dbReference type="ARBA" id="ARBA00023002"/>
    </source>
</evidence>
<dbReference type="GO" id="GO:0034599">
    <property type="term" value="P:cellular response to oxidative stress"/>
    <property type="evidence" value="ECO:0007669"/>
    <property type="project" value="TreeGrafter"/>
</dbReference>
<reference evidence="8 9" key="1">
    <citation type="submission" date="2019-02" db="EMBL/GenBank/DDBJ databases">
        <title>Deep-cultivation of Planctomycetes and their phenomic and genomic characterization uncovers novel biology.</title>
        <authorList>
            <person name="Wiegand S."/>
            <person name="Jogler M."/>
            <person name="Boedeker C."/>
            <person name="Pinto D."/>
            <person name="Vollmers J."/>
            <person name="Rivas-Marin E."/>
            <person name="Kohn T."/>
            <person name="Peeters S.H."/>
            <person name="Heuer A."/>
            <person name="Rast P."/>
            <person name="Oberbeckmann S."/>
            <person name="Bunk B."/>
            <person name="Jeske O."/>
            <person name="Meyerdierks A."/>
            <person name="Storesund J.E."/>
            <person name="Kallscheuer N."/>
            <person name="Luecker S."/>
            <person name="Lage O.M."/>
            <person name="Pohl T."/>
            <person name="Merkel B.J."/>
            <person name="Hornburger P."/>
            <person name="Mueller R.-W."/>
            <person name="Bruemmer F."/>
            <person name="Labrenz M."/>
            <person name="Spormann A.M."/>
            <person name="Op den Camp H."/>
            <person name="Overmann J."/>
            <person name="Amann R."/>
            <person name="Jetten M.S.M."/>
            <person name="Mascher T."/>
            <person name="Medema M.H."/>
            <person name="Devos D.P."/>
            <person name="Kaster A.-K."/>
            <person name="Ovreas L."/>
            <person name="Rohde M."/>
            <person name="Galperin M.Y."/>
            <person name="Jogler C."/>
        </authorList>
    </citation>
    <scope>NUCLEOTIDE SEQUENCE [LARGE SCALE GENOMIC DNA]</scope>
    <source>
        <strain evidence="8 9">Pan189</strain>
    </source>
</reference>
<dbReference type="GO" id="GO:0004601">
    <property type="term" value="F:peroxidase activity"/>
    <property type="evidence" value="ECO:0007669"/>
    <property type="project" value="UniProtKB-KW"/>
</dbReference>
<dbReference type="EMBL" id="CP036268">
    <property type="protein sequence ID" value="QDT38610.1"/>
    <property type="molecule type" value="Genomic_DNA"/>
</dbReference>
<keyword evidence="9" id="KW-1185">Reference proteome</keyword>
<dbReference type="PANTHER" id="PTHR11592:SF78">
    <property type="entry name" value="GLUTATHIONE PEROXIDASE"/>
    <property type="match status" value="1"/>
</dbReference>
<feature type="domain" description="Thioredoxin" evidence="7">
    <location>
        <begin position="18"/>
        <end position="182"/>
    </location>
</feature>
<dbReference type="PRINTS" id="PR01011">
    <property type="entry name" value="GLUTPROXDASE"/>
</dbReference>
<dbReference type="KEGG" id="svp:Pan189_30050"/>
<dbReference type="Pfam" id="PF00255">
    <property type="entry name" value="GSHPx"/>
    <property type="match status" value="1"/>
</dbReference>
<dbReference type="PIRSF" id="PIRSF000303">
    <property type="entry name" value="Glutathion_perox"/>
    <property type="match status" value="1"/>
</dbReference>
<evidence type="ECO:0000313" key="9">
    <source>
        <dbReference type="Proteomes" id="UP000317318"/>
    </source>
</evidence>
<name>A0A517R439_9PLAN</name>
<sequence length="191" mass="21266" precursor="true">MLRSLVAACFVLCGAVASAEDSELFDREMDLLNGQTVDLSRFEGRVVMIVNVASRCGATPQYEPLQALYEKYKDQGFVVVGFPCNQFGRQEPGTAKQIQEFCSANYDVTFPLFAKIDVNGADAADIYKHLTSEEAYPADAGKVKWNFEKFLISRDGEVVERFRTRVQPDSEKVVKAIERELAKKASDSSAE</sequence>
<gene>
    <name evidence="8" type="primary">gpx1</name>
    <name evidence="8" type="ORF">Pan189_30050</name>
</gene>
<dbReference type="AlphaFoldDB" id="A0A517R439"/>
<dbReference type="InterPro" id="IPR036249">
    <property type="entry name" value="Thioredoxin-like_sf"/>
</dbReference>
<feature type="active site" evidence="4">
    <location>
        <position position="56"/>
    </location>
</feature>
<evidence type="ECO:0000259" key="7">
    <source>
        <dbReference type="PROSITE" id="PS51352"/>
    </source>
</evidence>
<keyword evidence="6" id="KW-0732">Signal</keyword>
<evidence type="ECO:0000256" key="6">
    <source>
        <dbReference type="SAM" id="SignalP"/>
    </source>
</evidence>
<evidence type="ECO:0000256" key="4">
    <source>
        <dbReference type="PIRSR" id="PIRSR000303-1"/>
    </source>
</evidence>
<evidence type="ECO:0000256" key="5">
    <source>
        <dbReference type="RuleBase" id="RU000499"/>
    </source>
</evidence>
<dbReference type="InterPro" id="IPR029760">
    <property type="entry name" value="GPX_CS"/>
</dbReference>
<evidence type="ECO:0000256" key="2">
    <source>
        <dbReference type="ARBA" id="ARBA00022559"/>
    </source>
</evidence>